<comment type="caution">
    <text evidence="1">The sequence shown here is derived from an EMBL/GenBank/DDBJ whole genome shotgun (WGS) entry which is preliminary data.</text>
</comment>
<evidence type="ECO:0000313" key="1">
    <source>
        <dbReference type="EMBL" id="OBI31599.1"/>
    </source>
</evidence>
<dbReference type="EMBL" id="LZKG01000056">
    <property type="protein sequence ID" value="OBI31599.1"/>
    <property type="molecule type" value="Genomic_DNA"/>
</dbReference>
<protein>
    <submittedName>
        <fullName evidence="1">Uncharacterized protein</fullName>
    </submittedName>
</protein>
<dbReference type="AlphaFoldDB" id="A0A1A2NIF7"/>
<sequence>MGRMRTPTAVNRHAAGEIQKQVANDLLTVYSDALKRMRALSQSDPQAVTAKQAVAALRELRRWKKTIEKLQFDLLGASILAGGTVSFITSDNERIGPRASTLTRRLPHTPAGMIGREIVWDPSVEWNWRVVE</sequence>
<name>A0A1A2NIF7_MYCSD</name>
<reference evidence="2" key="1">
    <citation type="submission" date="2016-06" db="EMBL/GenBank/DDBJ databases">
        <authorList>
            <person name="Sutton G."/>
            <person name="Brinkac L."/>
            <person name="Sanka R."/>
            <person name="Adams M."/>
            <person name="Lau E."/>
            <person name="Sam S."/>
            <person name="Sreng N."/>
            <person name="Him V."/>
            <person name="Kerleguer A."/>
            <person name="Cheng S."/>
        </authorList>
    </citation>
    <scope>NUCLEOTIDE SEQUENCE [LARGE SCALE GENOMIC DNA]</scope>
    <source>
        <strain evidence="2">E1876</strain>
    </source>
</reference>
<proteinExistence type="predicted"/>
<organism evidence="1 2">
    <name type="scientific">Mycolicibacter sinensis (strain JDM601)</name>
    <name type="common">Mycobacterium sinense</name>
    <dbReference type="NCBI Taxonomy" id="875328"/>
    <lineage>
        <taxon>Bacteria</taxon>
        <taxon>Bacillati</taxon>
        <taxon>Actinomycetota</taxon>
        <taxon>Actinomycetes</taxon>
        <taxon>Mycobacteriales</taxon>
        <taxon>Mycobacteriaceae</taxon>
        <taxon>Mycolicibacter</taxon>
    </lineage>
</organism>
<accession>A0A1A2NIF7</accession>
<gene>
    <name evidence="1" type="ORF">A5710_17780</name>
</gene>
<dbReference type="Proteomes" id="UP000093943">
    <property type="component" value="Unassembled WGS sequence"/>
</dbReference>
<evidence type="ECO:0000313" key="2">
    <source>
        <dbReference type="Proteomes" id="UP000093943"/>
    </source>
</evidence>